<dbReference type="Proteomes" id="UP000292702">
    <property type="component" value="Unassembled WGS sequence"/>
</dbReference>
<evidence type="ECO:0000256" key="3">
    <source>
        <dbReference type="ARBA" id="ARBA00022679"/>
    </source>
</evidence>
<dbReference type="InterPro" id="IPR040079">
    <property type="entry name" value="Glutathione_S-Trfase"/>
</dbReference>
<dbReference type="InterPro" id="IPR036282">
    <property type="entry name" value="Glutathione-S-Trfase_C_sf"/>
</dbReference>
<evidence type="ECO:0000256" key="4">
    <source>
        <dbReference type="ARBA" id="ARBA00047960"/>
    </source>
</evidence>
<dbReference type="PANTHER" id="PTHR44051">
    <property type="entry name" value="GLUTATHIONE S-TRANSFERASE-RELATED"/>
    <property type="match status" value="1"/>
</dbReference>
<sequence length="217" mass="24476">MLSVHHLNDSRSQRILWLLEELEVPYEIKKYQREPEGFAPKELLDVHPLGLAPIITDGDATMAESGAIVEFIIDKYGQGRAQAAGDGKLHDLYFKHYTEGSLMPLLVNRLVYGLVPDRAPFLVRPLARMLFNTLTELTVTSRLVAHGAFLEAHFEKGNKQWVAGGDGPTVGDYMLFFALEFWGLEALGPNLKAYLQRVHDRPAYKRAIERGGEFKLQ</sequence>
<dbReference type="SFLD" id="SFLDS00019">
    <property type="entry name" value="Glutathione_Transferase_(cytos"/>
    <property type="match status" value="1"/>
</dbReference>
<comment type="catalytic activity">
    <reaction evidence="4">
        <text>RX + glutathione = an S-substituted glutathione + a halide anion + H(+)</text>
        <dbReference type="Rhea" id="RHEA:16437"/>
        <dbReference type="ChEBI" id="CHEBI:15378"/>
        <dbReference type="ChEBI" id="CHEBI:16042"/>
        <dbReference type="ChEBI" id="CHEBI:17792"/>
        <dbReference type="ChEBI" id="CHEBI:57925"/>
        <dbReference type="ChEBI" id="CHEBI:90779"/>
        <dbReference type="EC" id="2.5.1.18"/>
    </reaction>
</comment>
<comment type="caution">
    <text evidence="6">The sequence shown here is derived from an EMBL/GenBank/DDBJ whole genome shotgun (WGS) entry which is preliminary data.</text>
</comment>
<protein>
    <recommendedName>
        <fullName evidence="2">glutathione transferase</fullName>
        <ecNumber evidence="2">2.5.1.18</ecNumber>
    </recommendedName>
</protein>
<evidence type="ECO:0000259" key="5">
    <source>
        <dbReference type="PROSITE" id="PS50404"/>
    </source>
</evidence>
<evidence type="ECO:0000256" key="1">
    <source>
        <dbReference type="ARBA" id="ARBA00007409"/>
    </source>
</evidence>
<reference evidence="6 7" key="1">
    <citation type="submission" date="2018-11" db="EMBL/GenBank/DDBJ databases">
        <title>Genome assembly of Steccherinum ochraceum LE-BIN_3174, the white-rot fungus of the Steccherinaceae family (The Residual Polyporoid clade, Polyporales, Basidiomycota).</title>
        <authorList>
            <person name="Fedorova T.V."/>
            <person name="Glazunova O.A."/>
            <person name="Landesman E.O."/>
            <person name="Moiseenko K.V."/>
            <person name="Psurtseva N.V."/>
            <person name="Savinova O.S."/>
            <person name="Shakhova N.V."/>
            <person name="Tyazhelova T.V."/>
            <person name="Vasina D.V."/>
        </authorList>
    </citation>
    <scope>NUCLEOTIDE SEQUENCE [LARGE SCALE GENOMIC DNA]</scope>
    <source>
        <strain evidence="6 7">LE-BIN_3174</strain>
    </source>
</reference>
<dbReference type="SFLD" id="SFLDG00358">
    <property type="entry name" value="Main_(cytGST)"/>
    <property type="match status" value="1"/>
</dbReference>
<dbReference type="Gene3D" id="1.20.1050.10">
    <property type="match status" value="1"/>
</dbReference>
<gene>
    <name evidence="6" type="ORF">EIP91_004555</name>
</gene>
<dbReference type="OrthoDB" id="2098326at2759"/>
<keyword evidence="3" id="KW-0808">Transferase</keyword>
<dbReference type="InterPro" id="IPR036249">
    <property type="entry name" value="Thioredoxin-like_sf"/>
</dbReference>
<comment type="similarity">
    <text evidence="1">Belongs to the GST superfamily.</text>
</comment>
<name>A0A4R0RBN5_9APHY</name>
<dbReference type="InterPro" id="IPR004045">
    <property type="entry name" value="Glutathione_S-Trfase_N"/>
</dbReference>
<dbReference type="STRING" id="92696.A0A4R0RBN5"/>
<evidence type="ECO:0000313" key="7">
    <source>
        <dbReference type="Proteomes" id="UP000292702"/>
    </source>
</evidence>
<keyword evidence="7" id="KW-1185">Reference proteome</keyword>
<dbReference type="CDD" id="cd03046">
    <property type="entry name" value="GST_N_GTT1_like"/>
    <property type="match status" value="1"/>
</dbReference>
<dbReference type="Pfam" id="PF13409">
    <property type="entry name" value="GST_N_2"/>
    <property type="match status" value="1"/>
</dbReference>
<dbReference type="SUPFAM" id="SSF52833">
    <property type="entry name" value="Thioredoxin-like"/>
    <property type="match status" value="1"/>
</dbReference>
<proteinExistence type="inferred from homology"/>
<organism evidence="6 7">
    <name type="scientific">Steccherinum ochraceum</name>
    <dbReference type="NCBI Taxonomy" id="92696"/>
    <lineage>
        <taxon>Eukaryota</taxon>
        <taxon>Fungi</taxon>
        <taxon>Dikarya</taxon>
        <taxon>Basidiomycota</taxon>
        <taxon>Agaricomycotina</taxon>
        <taxon>Agaricomycetes</taxon>
        <taxon>Polyporales</taxon>
        <taxon>Steccherinaceae</taxon>
        <taxon>Steccherinum</taxon>
    </lineage>
</organism>
<evidence type="ECO:0000313" key="6">
    <source>
        <dbReference type="EMBL" id="TCD64083.1"/>
    </source>
</evidence>
<dbReference type="Gene3D" id="3.40.30.10">
    <property type="entry name" value="Glutaredoxin"/>
    <property type="match status" value="1"/>
</dbReference>
<dbReference type="PANTHER" id="PTHR44051:SF9">
    <property type="entry name" value="GLUTATHIONE S-TRANSFERASE 1"/>
    <property type="match status" value="1"/>
</dbReference>
<dbReference type="GO" id="GO:0004602">
    <property type="term" value="F:glutathione peroxidase activity"/>
    <property type="evidence" value="ECO:0007669"/>
    <property type="project" value="UniProtKB-ARBA"/>
</dbReference>
<dbReference type="EC" id="2.5.1.18" evidence="2"/>
<dbReference type="AlphaFoldDB" id="A0A4R0RBN5"/>
<dbReference type="SUPFAM" id="SSF47616">
    <property type="entry name" value="GST C-terminal domain-like"/>
    <property type="match status" value="1"/>
</dbReference>
<dbReference type="GO" id="GO:0005737">
    <property type="term" value="C:cytoplasm"/>
    <property type="evidence" value="ECO:0007669"/>
    <property type="project" value="UniProtKB-ARBA"/>
</dbReference>
<dbReference type="PROSITE" id="PS50404">
    <property type="entry name" value="GST_NTER"/>
    <property type="match status" value="1"/>
</dbReference>
<dbReference type="EMBL" id="RWJN01000257">
    <property type="protein sequence ID" value="TCD64083.1"/>
    <property type="molecule type" value="Genomic_DNA"/>
</dbReference>
<feature type="domain" description="GST N-terminal" evidence="5">
    <location>
        <begin position="1"/>
        <end position="80"/>
    </location>
</feature>
<evidence type="ECO:0000256" key="2">
    <source>
        <dbReference type="ARBA" id="ARBA00012452"/>
    </source>
</evidence>
<dbReference type="FunFam" id="3.40.30.10:FF:000156">
    <property type="entry name" value="Glutathione S-transferase 1"/>
    <property type="match status" value="1"/>
</dbReference>
<accession>A0A4R0RBN5</accession>
<dbReference type="GO" id="GO:0004364">
    <property type="term" value="F:glutathione transferase activity"/>
    <property type="evidence" value="ECO:0007669"/>
    <property type="project" value="UniProtKB-EC"/>
</dbReference>